<dbReference type="Proteomes" id="UP000662111">
    <property type="component" value="Unassembled WGS sequence"/>
</dbReference>
<protein>
    <submittedName>
        <fullName evidence="6">LysR family transcriptional regulator</fullName>
    </submittedName>
</protein>
<dbReference type="EMBL" id="BMLB01000005">
    <property type="protein sequence ID" value="GGK76541.1"/>
    <property type="molecule type" value="Genomic_DNA"/>
</dbReference>
<accession>A0ABQ2FB55</accession>
<keyword evidence="3" id="KW-0238">DNA-binding</keyword>
<evidence type="ECO:0000256" key="2">
    <source>
        <dbReference type="ARBA" id="ARBA00023015"/>
    </source>
</evidence>
<keyword evidence="4" id="KW-0804">Transcription</keyword>
<dbReference type="Pfam" id="PF00126">
    <property type="entry name" value="HTH_1"/>
    <property type="match status" value="1"/>
</dbReference>
<name>A0ABQ2FB55_9MICO</name>
<keyword evidence="2" id="KW-0805">Transcription regulation</keyword>
<evidence type="ECO:0000256" key="4">
    <source>
        <dbReference type="ARBA" id="ARBA00023163"/>
    </source>
</evidence>
<comment type="caution">
    <text evidence="6">The sequence shown here is derived from an EMBL/GenBank/DDBJ whole genome shotgun (WGS) entry which is preliminary data.</text>
</comment>
<evidence type="ECO:0000256" key="1">
    <source>
        <dbReference type="ARBA" id="ARBA00009437"/>
    </source>
</evidence>
<dbReference type="Pfam" id="PF03466">
    <property type="entry name" value="LysR_substrate"/>
    <property type="match status" value="1"/>
</dbReference>
<comment type="similarity">
    <text evidence="1">Belongs to the LysR transcriptional regulatory family.</text>
</comment>
<reference evidence="7" key="1">
    <citation type="journal article" date="2019" name="Int. J. Syst. Evol. Microbiol.">
        <title>The Global Catalogue of Microorganisms (GCM) 10K type strain sequencing project: providing services to taxonomists for standard genome sequencing and annotation.</title>
        <authorList>
            <consortium name="The Broad Institute Genomics Platform"/>
            <consortium name="The Broad Institute Genome Sequencing Center for Infectious Disease"/>
            <person name="Wu L."/>
            <person name="Ma J."/>
        </authorList>
    </citation>
    <scope>NUCLEOTIDE SEQUENCE [LARGE SCALE GENOMIC DNA]</scope>
    <source>
        <strain evidence="7">CGMCC 1.5362</strain>
    </source>
</reference>
<dbReference type="InterPro" id="IPR000847">
    <property type="entry name" value="LysR_HTH_N"/>
</dbReference>
<proteinExistence type="inferred from homology"/>
<dbReference type="InterPro" id="IPR005119">
    <property type="entry name" value="LysR_subst-bd"/>
</dbReference>
<sequence length="299" mass="32526">MDLRHLRWFQHVADGDTLTEVSDLEGVSQSGLSRALSRLEVEVGTPLLRRSGRTLRLTRAGLDFKRHVDVAVHALDDGFAAVQQLLDPESGTVSLAFQPSLGTWLVPGLVRSFTRAHPGVEVELTSKHDNELDPAVGGRTGVELELTTRPPQDQTVRWTVLVRETLLLAVGPEHPWAGRSEVDLAEAADQVFVASHPMSHLWEATQDLCRRAGFTPRVGLACEDLPTTRAFVAAGLGVAVLPVPDAWVPTHEGLRLLALRNPGAYRDVGIAWSTEQPMLPSARLLLDHAVGEVGTGSRR</sequence>
<dbReference type="InterPro" id="IPR036388">
    <property type="entry name" value="WH-like_DNA-bd_sf"/>
</dbReference>
<keyword evidence="7" id="KW-1185">Reference proteome</keyword>
<dbReference type="PROSITE" id="PS50931">
    <property type="entry name" value="HTH_LYSR"/>
    <property type="match status" value="1"/>
</dbReference>
<dbReference type="SUPFAM" id="SSF53850">
    <property type="entry name" value="Periplasmic binding protein-like II"/>
    <property type="match status" value="1"/>
</dbReference>
<dbReference type="RefSeq" id="WP_022921620.1">
    <property type="nucleotide sequence ID" value="NZ_BMLB01000005.1"/>
</dbReference>
<dbReference type="Gene3D" id="3.40.190.10">
    <property type="entry name" value="Periplasmic binding protein-like II"/>
    <property type="match status" value="2"/>
</dbReference>
<organism evidence="6 7">
    <name type="scientific">Ornithinimicrobium pekingense</name>
    <dbReference type="NCBI Taxonomy" id="384677"/>
    <lineage>
        <taxon>Bacteria</taxon>
        <taxon>Bacillati</taxon>
        <taxon>Actinomycetota</taxon>
        <taxon>Actinomycetes</taxon>
        <taxon>Micrococcales</taxon>
        <taxon>Ornithinimicrobiaceae</taxon>
        <taxon>Ornithinimicrobium</taxon>
    </lineage>
</organism>
<dbReference type="InterPro" id="IPR036390">
    <property type="entry name" value="WH_DNA-bd_sf"/>
</dbReference>
<dbReference type="InterPro" id="IPR050950">
    <property type="entry name" value="HTH-type_LysR_regulators"/>
</dbReference>
<dbReference type="PANTHER" id="PTHR30419">
    <property type="entry name" value="HTH-TYPE TRANSCRIPTIONAL REGULATOR YBHD"/>
    <property type="match status" value="1"/>
</dbReference>
<gene>
    <name evidence="6" type="ORF">GCM10011509_26410</name>
</gene>
<dbReference type="PANTHER" id="PTHR30419:SF28">
    <property type="entry name" value="HTH-TYPE TRANSCRIPTIONAL REGULATOR BSDA"/>
    <property type="match status" value="1"/>
</dbReference>
<dbReference type="SUPFAM" id="SSF46785">
    <property type="entry name" value="Winged helix' DNA-binding domain"/>
    <property type="match status" value="1"/>
</dbReference>
<evidence type="ECO:0000313" key="6">
    <source>
        <dbReference type="EMBL" id="GGK76541.1"/>
    </source>
</evidence>
<dbReference type="Gene3D" id="1.10.10.10">
    <property type="entry name" value="Winged helix-like DNA-binding domain superfamily/Winged helix DNA-binding domain"/>
    <property type="match status" value="1"/>
</dbReference>
<evidence type="ECO:0000256" key="3">
    <source>
        <dbReference type="ARBA" id="ARBA00023125"/>
    </source>
</evidence>
<evidence type="ECO:0000313" key="7">
    <source>
        <dbReference type="Proteomes" id="UP000662111"/>
    </source>
</evidence>
<evidence type="ECO:0000259" key="5">
    <source>
        <dbReference type="PROSITE" id="PS50931"/>
    </source>
</evidence>
<feature type="domain" description="HTH lysR-type" evidence="5">
    <location>
        <begin position="1"/>
        <end position="58"/>
    </location>
</feature>